<gene>
    <name evidence="2" type="ORF">AS026_02615</name>
</gene>
<accession>A0A109JS53</accession>
<dbReference type="InterPro" id="IPR020843">
    <property type="entry name" value="ER"/>
</dbReference>
<dbReference type="GO" id="GO:0043957">
    <property type="term" value="F:acryloyl-CoA reductase (NADPH) activity"/>
    <property type="evidence" value="ECO:0007669"/>
    <property type="project" value="TreeGrafter"/>
</dbReference>
<dbReference type="Pfam" id="PF00107">
    <property type="entry name" value="ADH_zinc_N"/>
    <property type="match status" value="1"/>
</dbReference>
<dbReference type="InterPro" id="IPR013149">
    <property type="entry name" value="ADH-like_C"/>
</dbReference>
<dbReference type="SMART" id="SM00829">
    <property type="entry name" value="PKS_ER"/>
    <property type="match status" value="1"/>
</dbReference>
<dbReference type="RefSeq" id="WP_062369841.1">
    <property type="nucleotide sequence ID" value="NZ_LNCD01000062.1"/>
</dbReference>
<dbReference type="EMBL" id="LNCD01000062">
    <property type="protein sequence ID" value="KWV54177.1"/>
    <property type="molecule type" value="Genomic_DNA"/>
</dbReference>
<feature type="domain" description="Enoyl reductase (ER)" evidence="1">
    <location>
        <begin position="12"/>
        <end position="324"/>
    </location>
</feature>
<dbReference type="InterPro" id="IPR051397">
    <property type="entry name" value="Zn-ADH-like_protein"/>
</dbReference>
<proteinExistence type="predicted"/>
<dbReference type="SUPFAM" id="SSF51735">
    <property type="entry name" value="NAD(P)-binding Rossmann-fold domains"/>
    <property type="match status" value="1"/>
</dbReference>
<dbReference type="InterPro" id="IPR014188">
    <property type="entry name" value="Acrylyl-CoA_reductase_AcuI"/>
</dbReference>
<dbReference type="CDD" id="cd08288">
    <property type="entry name" value="MDR_yhdh"/>
    <property type="match status" value="1"/>
</dbReference>
<reference evidence="2 3" key="1">
    <citation type="submission" date="2015-11" db="EMBL/GenBank/DDBJ databases">
        <title>Draft Genome Sequence of the Strain BR 10423 (Rhizobium sp.) isolated from nodules of Mimosa pudica.</title>
        <authorList>
            <person name="Barauna A.C."/>
            <person name="Zilli J.E."/>
            <person name="Simoes-Araujo J.L."/>
            <person name="Reis V.M."/>
            <person name="James E.K."/>
            <person name="Reis F.B.Jr."/>
            <person name="Rouws L.F."/>
            <person name="Passos S.R."/>
            <person name="Gois S.R."/>
        </authorList>
    </citation>
    <scope>NUCLEOTIDE SEQUENCE [LARGE SCALE GENOMIC DNA]</scope>
    <source>
        <strain evidence="2 3">BR10423</strain>
    </source>
</reference>
<dbReference type="Gene3D" id="3.40.50.720">
    <property type="entry name" value="NAD(P)-binding Rossmann-like Domain"/>
    <property type="match status" value="1"/>
</dbReference>
<dbReference type="InterPro" id="IPR036291">
    <property type="entry name" value="NAD(P)-bd_dom_sf"/>
</dbReference>
<protein>
    <recommendedName>
        <fullName evidence="1">Enoyl reductase (ER) domain-containing protein</fullName>
    </recommendedName>
</protein>
<organism evidence="2 3">
    <name type="scientific">Rhizobium altiplani</name>
    <dbReference type="NCBI Taxonomy" id="1864509"/>
    <lineage>
        <taxon>Bacteria</taxon>
        <taxon>Pseudomonadati</taxon>
        <taxon>Pseudomonadota</taxon>
        <taxon>Alphaproteobacteria</taxon>
        <taxon>Hyphomicrobiales</taxon>
        <taxon>Rhizobiaceae</taxon>
        <taxon>Rhizobium/Agrobacterium group</taxon>
        <taxon>Rhizobium</taxon>
    </lineage>
</organism>
<comment type="caution">
    <text evidence="2">The sequence shown here is derived from an EMBL/GenBank/DDBJ whole genome shotgun (WGS) entry which is preliminary data.</text>
</comment>
<sequence length="328" mass="34089">MGFKAVVIEKKDDANVVGIKEFAVDDLMEGDTVVRISHSSLNYKDGLAVTGSSPVVRRFPMVPGIDFVGTVESTSADRLAVGDAVLLNGWGTGERHLGGWAEKSRVPGKWLTPLPPGFSPEQAMAIGTAGYTAALCVLALQDGGVTPESGEVVVSGAAGGVGSVAVSLLASLGYTVVASTGRLEEEGYLKKIGASRIISRDELAVAPRPLEKELWAGAIDSVGSTTLANILAKTKYGGTVACCGLAAGMDLPTTVAPFILRGVTLRGIDSVMASPAVRSRAWELLDRTLDRKVLAEMTSVVSLEGAVKAAEDILKGKVRGRVVVKIDD</sequence>
<dbReference type="Gene3D" id="3.90.180.10">
    <property type="entry name" value="Medium-chain alcohol dehydrogenases, catalytic domain"/>
    <property type="match status" value="1"/>
</dbReference>
<evidence type="ECO:0000259" key="1">
    <source>
        <dbReference type="SMART" id="SM00829"/>
    </source>
</evidence>
<dbReference type="PANTHER" id="PTHR43677">
    <property type="entry name" value="SHORT-CHAIN DEHYDROGENASE/REDUCTASE"/>
    <property type="match status" value="1"/>
</dbReference>
<dbReference type="Proteomes" id="UP000068164">
    <property type="component" value="Unassembled WGS sequence"/>
</dbReference>
<dbReference type="NCBIfam" id="TIGR02823">
    <property type="entry name" value="oxido_YhdH"/>
    <property type="match status" value="1"/>
</dbReference>
<keyword evidence="3" id="KW-1185">Reference proteome</keyword>
<dbReference type="InterPro" id="IPR011032">
    <property type="entry name" value="GroES-like_sf"/>
</dbReference>
<dbReference type="SUPFAM" id="SSF50129">
    <property type="entry name" value="GroES-like"/>
    <property type="match status" value="1"/>
</dbReference>
<name>A0A109JS53_9HYPH</name>
<dbReference type="Pfam" id="PF08240">
    <property type="entry name" value="ADH_N"/>
    <property type="match status" value="1"/>
</dbReference>
<dbReference type="PANTHER" id="PTHR43677:SF1">
    <property type="entry name" value="ACRYLYL-COA REDUCTASE ACUI-RELATED"/>
    <property type="match status" value="1"/>
</dbReference>
<dbReference type="InterPro" id="IPR013154">
    <property type="entry name" value="ADH-like_N"/>
</dbReference>
<evidence type="ECO:0000313" key="3">
    <source>
        <dbReference type="Proteomes" id="UP000068164"/>
    </source>
</evidence>
<evidence type="ECO:0000313" key="2">
    <source>
        <dbReference type="EMBL" id="KWV54177.1"/>
    </source>
</evidence>
<dbReference type="AlphaFoldDB" id="A0A109JS53"/>